<dbReference type="EnsemblBacteria" id="ABF42251">
    <property type="protein sequence ID" value="ABF42251"/>
    <property type="gene ID" value="Acid345_3250"/>
</dbReference>
<evidence type="ECO:0000256" key="2">
    <source>
        <dbReference type="ARBA" id="ARBA00022737"/>
    </source>
</evidence>
<gene>
    <name evidence="5" type="ordered locus">Acid345_3250</name>
</gene>
<dbReference type="InterPro" id="IPR011024">
    <property type="entry name" value="G_crystallin-like"/>
</dbReference>
<feature type="domain" description="Beta/gamma crystallin 'Greek key'" evidence="4">
    <location>
        <begin position="141"/>
        <end position="182"/>
    </location>
</feature>
<organism evidence="5 6">
    <name type="scientific">Koribacter versatilis (strain Ellin345)</name>
    <dbReference type="NCBI Taxonomy" id="204669"/>
    <lineage>
        <taxon>Bacteria</taxon>
        <taxon>Pseudomonadati</taxon>
        <taxon>Acidobacteriota</taxon>
        <taxon>Terriglobia</taxon>
        <taxon>Terriglobales</taxon>
        <taxon>Candidatus Korobacteraceae</taxon>
        <taxon>Candidatus Korobacter</taxon>
    </lineage>
</organism>
<dbReference type="InterPro" id="IPR001064">
    <property type="entry name" value="Beta/gamma_crystallin"/>
</dbReference>
<dbReference type="PROSITE" id="PS50915">
    <property type="entry name" value="CRYSTALLIN_BETA_GAMMA"/>
    <property type="match status" value="2"/>
</dbReference>
<dbReference type="SMART" id="SM00247">
    <property type="entry name" value="XTALbg"/>
    <property type="match status" value="2"/>
</dbReference>
<protein>
    <submittedName>
        <fullName evidence="5">Beta and gamma crystallin</fullName>
    </submittedName>
</protein>
<name>Q1ILJ9_KORVE</name>
<keyword evidence="3" id="KW-0732">Signal</keyword>
<evidence type="ECO:0000313" key="5">
    <source>
        <dbReference type="EMBL" id="ABF42251.1"/>
    </source>
</evidence>
<dbReference type="Proteomes" id="UP000002432">
    <property type="component" value="Chromosome"/>
</dbReference>
<evidence type="ECO:0000256" key="3">
    <source>
        <dbReference type="SAM" id="SignalP"/>
    </source>
</evidence>
<dbReference type="AlphaFoldDB" id="Q1ILJ9"/>
<proteinExistence type="inferred from homology"/>
<feature type="chain" id="PRO_5004190912" evidence="3">
    <location>
        <begin position="23"/>
        <end position="246"/>
    </location>
</feature>
<evidence type="ECO:0000256" key="1">
    <source>
        <dbReference type="ARBA" id="ARBA00009646"/>
    </source>
</evidence>
<keyword evidence="6" id="KW-1185">Reference proteome</keyword>
<dbReference type="EMBL" id="CP000360">
    <property type="protein sequence ID" value="ABF42251.1"/>
    <property type="molecule type" value="Genomic_DNA"/>
</dbReference>
<evidence type="ECO:0000313" key="6">
    <source>
        <dbReference type="Proteomes" id="UP000002432"/>
    </source>
</evidence>
<dbReference type="HOGENOM" id="CLU_1127918_0_0_0"/>
<comment type="similarity">
    <text evidence="1">Belongs to the beta/gamma-crystallin family.</text>
</comment>
<dbReference type="Pfam" id="PF03995">
    <property type="entry name" value="Inhibitor_I36"/>
    <property type="match status" value="1"/>
</dbReference>
<accession>Q1ILJ9</accession>
<dbReference type="Gene3D" id="2.60.20.10">
    <property type="entry name" value="Crystallins"/>
    <property type="match status" value="2"/>
</dbReference>
<dbReference type="RefSeq" id="WP_011524050.1">
    <property type="nucleotide sequence ID" value="NC_008009.1"/>
</dbReference>
<feature type="domain" description="Beta/gamma crystallin 'Greek key'" evidence="4">
    <location>
        <begin position="184"/>
        <end position="232"/>
    </location>
</feature>
<sequence>MGLRRIAFALFLLFGLSLPLLAQGPPPRDGACFYREENFRGRSFCVPVGESVDRFTDGFDNGVYSVQVFGRAEVIAFNYFGFTGVFTRLEGSVPNLHTISVSDDRSKSWAGRISSVQVNFRHGGFRPLPPPSWGRPEVPRSGACFYHNPGFQGDYFCMSAGESYESLPGGFNDSISSIRVFGGGEIVAFNDPGFGGLRIHFRGDVQDLSRWRTQDNPYKNWNNRISSIQVLGAGWKGGTWYPGGPR</sequence>
<dbReference type="KEGG" id="aba:Acid345_3250"/>
<dbReference type="SUPFAM" id="SSF49695">
    <property type="entry name" value="gamma-Crystallin-like"/>
    <property type="match status" value="2"/>
</dbReference>
<dbReference type="OrthoDB" id="8457065at2"/>
<feature type="signal peptide" evidence="3">
    <location>
        <begin position="1"/>
        <end position="22"/>
    </location>
</feature>
<keyword evidence="2" id="KW-0677">Repeat</keyword>
<evidence type="ECO:0000259" key="4">
    <source>
        <dbReference type="PROSITE" id="PS50915"/>
    </source>
</evidence>
<reference evidence="5 6" key="1">
    <citation type="journal article" date="2009" name="Appl. Environ. Microbiol.">
        <title>Three genomes from the phylum Acidobacteria provide insight into the lifestyles of these microorganisms in soils.</title>
        <authorList>
            <person name="Ward N.L."/>
            <person name="Challacombe J.F."/>
            <person name="Janssen P.H."/>
            <person name="Henrissat B."/>
            <person name="Coutinho P.M."/>
            <person name="Wu M."/>
            <person name="Xie G."/>
            <person name="Haft D.H."/>
            <person name="Sait M."/>
            <person name="Badger J."/>
            <person name="Barabote R.D."/>
            <person name="Bradley B."/>
            <person name="Brettin T.S."/>
            <person name="Brinkac L.M."/>
            <person name="Bruce D."/>
            <person name="Creasy T."/>
            <person name="Daugherty S.C."/>
            <person name="Davidsen T.M."/>
            <person name="DeBoy R.T."/>
            <person name="Detter J.C."/>
            <person name="Dodson R.J."/>
            <person name="Durkin A.S."/>
            <person name="Ganapathy A."/>
            <person name="Gwinn-Giglio M."/>
            <person name="Han C.S."/>
            <person name="Khouri H."/>
            <person name="Kiss H."/>
            <person name="Kothari S.P."/>
            <person name="Madupu R."/>
            <person name="Nelson K.E."/>
            <person name="Nelson W.C."/>
            <person name="Paulsen I."/>
            <person name="Penn K."/>
            <person name="Ren Q."/>
            <person name="Rosovitz M.J."/>
            <person name="Selengut J.D."/>
            <person name="Shrivastava S."/>
            <person name="Sullivan S.A."/>
            <person name="Tapia R."/>
            <person name="Thompson L.S."/>
            <person name="Watkins K.L."/>
            <person name="Yang Q."/>
            <person name="Yu C."/>
            <person name="Zafar N."/>
            <person name="Zhou L."/>
            <person name="Kuske C.R."/>
        </authorList>
    </citation>
    <scope>NUCLEOTIDE SEQUENCE [LARGE SCALE GENOMIC DNA]</scope>
    <source>
        <strain evidence="5 6">Ellin345</strain>
    </source>
</reference>
<dbReference type="eggNOG" id="ENOG502ZIZF">
    <property type="taxonomic scope" value="Bacteria"/>
</dbReference>